<evidence type="ECO:0000313" key="6">
    <source>
        <dbReference type="EMBL" id="GGM73150.1"/>
    </source>
</evidence>
<keyword evidence="3" id="KW-0808">Transferase</keyword>
<keyword evidence="7" id="KW-1185">Reference proteome</keyword>
<dbReference type="Proteomes" id="UP000632195">
    <property type="component" value="Unassembled WGS sequence"/>
</dbReference>
<reference evidence="6" key="1">
    <citation type="journal article" date="2014" name="Int. J. Syst. Evol. Microbiol.">
        <title>Complete genome sequence of Corynebacterium casei LMG S-19264T (=DSM 44701T), isolated from a smear-ripened cheese.</title>
        <authorList>
            <consortium name="US DOE Joint Genome Institute (JGI-PGF)"/>
            <person name="Walter F."/>
            <person name="Albersmeier A."/>
            <person name="Kalinowski J."/>
            <person name="Ruckert C."/>
        </authorList>
    </citation>
    <scope>NUCLEOTIDE SEQUENCE</scope>
    <source>
        <strain evidence="6">JCM 13583</strain>
    </source>
</reference>
<feature type="domain" description="tRNA/rRNA methyltransferase SpoU type" evidence="5">
    <location>
        <begin position="12"/>
        <end position="162"/>
    </location>
</feature>
<name>A0AA37BR59_9ARCH</name>
<keyword evidence="2 6" id="KW-0489">Methyltransferase</keyword>
<evidence type="ECO:0000313" key="7">
    <source>
        <dbReference type="Proteomes" id="UP000632195"/>
    </source>
</evidence>
<dbReference type="PANTHER" id="PTHR42786:SF2">
    <property type="entry name" value="TRNA (CYTIDINE_URIDINE-2'-O-)-METHYLTRANSFERASE TRMJ"/>
    <property type="match status" value="1"/>
</dbReference>
<dbReference type="SUPFAM" id="SSF75217">
    <property type="entry name" value="alpha/beta knot"/>
    <property type="match status" value="1"/>
</dbReference>
<dbReference type="InterPro" id="IPR029026">
    <property type="entry name" value="tRNA_m1G_MTases_N"/>
</dbReference>
<reference evidence="6" key="2">
    <citation type="submission" date="2022-09" db="EMBL/GenBank/DDBJ databases">
        <authorList>
            <person name="Sun Q."/>
            <person name="Ohkuma M."/>
        </authorList>
    </citation>
    <scope>NUCLEOTIDE SEQUENCE</scope>
    <source>
        <strain evidence="6">JCM 13583</strain>
    </source>
</reference>
<dbReference type="GO" id="GO:0002128">
    <property type="term" value="P:tRNA nucleoside ribose methylation"/>
    <property type="evidence" value="ECO:0007669"/>
    <property type="project" value="TreeGrafter"/>
</dbReference>
<evidence type="ECO:0000256" key="4">
    <source>
        <dbReference type="ARBA" id="ARBA00022691"/>
    </source>
</evidence>
<dbReference type="PANTHER" id="PTHR42786">
    <property type="entry name" value="TRNA/RRNA METHYLTRANSFERASE"/>
    <property type="match status" value="1"/>
</dbReference>
<evidence type="ECO:0000256" key="2">
    <source>
        <dbReference type="ARBA" id="ARBA00022603"/>
    </source>
</evidence>
<dbReference type="Gene3D" id="3.40.1280.10">
    <property type="match status" value="1"/>
</dbReference>
<dbReference type="Pfam" id="PF00588">
    <property type="entry name" value="SpoU_methylase"/>
    <property type="match status" value="1"/>
</dbReference>
<dbReference type="CDD" id="cd18093">
    <property type="entry name" value="SpoU-like_TrmJ"/>
    <property type="match status" value="1"/>
</dbReference>
<dbReference type="InterPro" id="IPR001537">
    <property type="entry name" value="SpoU_MeTrfase"/>
</dbReference>
<dbReference type="PIRSF" id="PIRSF004808">
    <property type="entry name" value="LasT"/>
    <property type="match status" value="1"/>
</dbReference>
<dbReference type="InterPro" id="IPR029028">
    <property type="entry name" value="Alpha/beta_knot_MTases"/>
</dbReference>
<dbReference type="GO" id="GO:0008173">
    <property type="term" value="F:RNA methyltransferase activity"/>
    <property type="evidence" value="ECO:0007669"/>
    <property type="project" value="InterPro"/>
</dbReference>
<evidence type="ECO:0000256" key="1">
    <source>
        <dbReference type="ARBA" id="ARBA00007228"/>
    </source>
</evidence>
<comment type="similarity">
    <text evidence="1">Belongs to the class IV-like SAM-binding methyltransferase superfamily. RNA methyltransferase TrmH family.</text>
</comment>
<dbReference type="GO" id="GO:0005829">
    <property type="term" value="C:cytosol"/>
    <property type="evidence" value="ECO:0007669"/>
    <property type="project" value="TreeGrafter"/>
</dbReference>
<evidence type="ECO:0000259" key="5">
    <source>
        <dbReference type="Pfam" id="PF00588"/>
    </source>
</evidence>
<dbReference type="EMBL" id="BMNY01000001">
    <property type="protein sequence ID" value="GGM73150.1"/>
    <property type="molecule type" value="Genomic_DNA"/>
</dbReference>
<keyword evidence="4" id="KW-0949">S-adenosyl-L-methionine</keyword>
<proteinExistence type="inferred from homology"/>
<accession>A0AA37BR59</accession>
<evidence type="ECO:0000256" key="3">
    <source>
        <dbReference type="ARBA" id="ARBA00022679"/>
    </source>
</evidence>
<dbReference type="AlphaFoldDB" id="A0AA37BR59"/>
<comment type="caution">
    <text evidence="6">The sequence shown here is derived from an EMBL/GenBank/DDBJ whole genome shotgun (WGS) entry which is preliminary data.</text>
</comment>
<gene>
    <name evidence="6" type="ORF">GCM10007108_08940</name>
</gene>
<dbReference type="NCBIfam" id="TIGR00050">
    <property type="entry name" value="rRNA_methyl_1"/>
    <property type="match status" value="1"/>
</dbReference>
<protein>
    <submittedName>
        <fullName evidence="6">rRNA methyltransferase</fullName>
    </submittedName>
</protein>
<dbReference type="RefSeq" id="WP_188680664.1">
    <property type="nucleotide sequence ID" value="NZ_BMNY01000001.1"/>
</dbReference>
<dbReference type="InterPro" id="IPR004384">
    <property type="entry name" value="RNA_MeTrfase_TrmJ/LasT"/>
</dbReference>
<organism evidence="6 7">
    <name type="scientific">Thermogymnomonas acidicola</name>
    <dbReference type="NCBI Taxonomy" id="399579"/>
    <lineage>
        <taxon>Archaea</taxon>
        <taxon>Methanobacteriati</taxon>
        <taxon>Thermoplasmatota</taxon>
        <taxon>Thermoplasmata</taxon>
        <taxon>Thermoplasmatales</taxon>
        <taxon>Thermogymnomonas</taxon>
    </lineage>
</organism>
<sequence length="245" mass="27673">MQQGSEARRPHVSVVLVEPQYEGNIGFTARAMANFGIRDLRIVNPPPIGDEAVSRAMAGREILEKATFFTGLQEAVTGFHVVAGTSSDTGSKAHLFRRIPYTPQEFWDHFMEEGVRIALVFGREADGLRNEELNLCNAFINIPTDPGHPVMNLSHAVAVILYEMYRHVPRAARRGTEPMNDIQFNALMERTGYLLDLVGYRGGRKENTLVMLRRIFARSMITDAEFFKIMGILRHIINRIEEGEN</sequence>
<dbReference type="GO" id="GO:0003723">
    <property type="term" value="F:RNA binding"/>
    <property type="evidence" value="ECO:0007669"/>
    <property type="project" value="InterPro"/>
</dbReference>